<dbReference type="EMBL" id="AOJJ01000057">
    <property type="protein sequence ID" value="EMA71101.1"/>
    <property type="molecule type" value="Genomic_DNA"/>
</dbReference>
<protein>
    <submittedName>
        <fullName evidence="2">Uncharacterized protein</fullName>
    </submittedName>
</protein>
<dbReference type="AlphaFoldDB" id="M0PM12"/>
<name>M0PM12_9EURY</name>
<reference evidence="2 3" key="1">
    <citation type="journal article" date="2014" name="PLoS Genet.">
        <title>Phylogenetically driven sequencing of extremely halophilic archaea reveals strategies for static and dynamic osmo-response.</title>
        <authorList>
            <person name="Becker E.A."/>
            <person name="Seitzer P.M."/>
            <person name="Tritt A."/>
            <person name="Larsen D."/>
            <person name="Krusor M."/>
            <person name="Yao A.I."/>
            <person name="Wu D."/>
            <person name="Madern D."/>
            <person name="Eisen J.A."/>
            <person name="Darling A.E."/>
            <person name="Facciotti M.T."/>
        </authorList>
    </citation>
    <scope>NUCLEOTIDE SEQUENCE [LARGE SCALE GENOMIC DNA]</scope>
    <source>
        <strain evidence="2 3">JCM 13916</strain>
    </source>
</reference>
<dbReference type="STRING" id="1230455.C462_08275"/>
<dbReference type="Proteomes" id="UP000011528">
    <property type="component" value="Unassembled WGS sequence"/>
</dbReference>
<evidence type="ECO:0000313" key="2">
    <source>
        <dbReference type="EMBL" id="EMA71101.1"/>
    </source>
</evidence>
<proteinExistence type="predicted"/>
<comment type="caution">
    <text evidence="2">The sequence shown here is derived from an EMBL/GenBank/DDBJ whole genome shotgun (WGS) entry which is preliminary data.</text>
</comment>
<organism evidence="2 3">
    <name type="scientific">Halorubrum distributum JCM 13916</name>
    <dbReference type="NCBI Taxonomy" id="1230455"/>
    <lineage>
        <taxon>Archaea</taxon>
        <taxon>Methanobacteriati</taxon>
        <taxon>Methanobacteriota</taxon>
        <taxon>Stenosarchaea group</taxon>
        <taxon>Halobacteria</taxon>
        <taxon>Halobacteriales</taxon>
        <taxon>Haloferacaceae</taxon>
        <taxon>Halorubrum</taxon>
        <taxon>Halorubrum distributum group</taxon>
    </lineage>
</organism>
<evidence type="ECO:0000313" key="3">
    <source>
        <dbReference type="Proteomes" id="UP000011528"/>
    </source>
</evidence>
<evidence type="ECO:0000256" key="1">
    <source>
        <dbReference type="SAM" id="MobiDB-lite"/>
    </source>
</evidence>
<feature type="compositionally biased region" description="Basic and acidic residues" evidence="1">
    <location>
        <begin position="1"/>
        <end position="11"/>
    </location>
</feature>
<gene>
    <name evidence="2" type="ORF">C462_08275</name>
</gene>
<feature type="region of interest" description="Disordered" evidence="1">
    <location>
        <begin position="1"/>
        <end position="20"/>
    </location>
</feature>
<dbReference type="PATRIC" id="fig|1230455.3.peg.1582"/>
<accession>M0PM12</accession>
<sequence length="156" mass="17458">MNPDVDLDRFAADAPSDDAPGDARVCVVATQPETFERCRAGFYPAPRSYDRTRAEFEYMAFYRTAPVSAVTHYARVVDRTEQTRGEPGPMEEADWAALIDPFSEERVVVVFEFDDLVPLERPVDNDLNGVRGAWYCTVADLRGAETLSALRESAET</sequence>